<evidence type="ECO:0000313" key="7">
    <source>
        <dbReference type="EMBL" id="ACO06228.1"/>
    </source>
</evidence>
<dbReference type="InterPro" id="IPR029034">
    <property type="entry name" value="Cystine-knot_cytokine"/>
</dbReference>
<evidence type="ECO:0000256" key="6">
    <source>
        <dbReference type="SAM" id="SignalP"/>
    </source>
</evidence>
<evidence type="ECO:0000256" key="3">
    <source>
        <dbReference type="ARBA" id="ARBA00022473"/>
    </source>
</evidence>
<evidence type="ECO:0000256" key="5">
    <source>
        <dbReference type="ARBA" id="ARBA00022729"/>
    </source>
</evidence>
<dbReference type="SUPFAM" id="SSF57501">
    <property type="entry name" value="Cystine-knot cytokines"/>
    <property type="match status" value="1"/>
</dbReference>
<keyword evidence="3" id="KW-0217">Developmental protein</keyword>
<dbReference type="GO" id="GO:0005615">
    <property type="term" value="C:extracellular space"/>
    <property type="evidence" value="ECO:0007669"/>
    <property type="project" value="TreeGrafter"/>
</dbReference>
<feature type="signal peptide" evidence="6">
    <location>
        <begin position="1"/>
        <end position="16"/>
    </location>
</feature>
<accession>C1JAC3</accession>
<dbReference type="Pfam" id="PF05806">
    <property type="entry name" value="Noggin"/>
    <property type="match status" value="1"/>
</dbReference>
<feature type="chain" id="PRO_5002910879" evidence="6">
    <location>
        <begin position="17"/>
        <end position="274"/>
    </location>
</feature>
<dbReference type="AlphaFoldDB" id="C1JAC3"/>
<protein>
    <submittedName>
        <fullName evidence="7">Noggin-like protein 3</fullName>
    </submittedName>
</protein>
<comment type="subcellular location">
    <subcellularLocation>
        <location evidence="1">Secreted</location>
    </subcellularLocation>
</comment>
<dbReference type="PANTHER" id="PTHR10494">
    <property type="entry name" value="BONE MORPHOGENETIC PROTEIN INHIBITOR, NOGGIN"/>
    <property type="match status" value="1"/>
</dbReference>
<keyword evidence="4" id="KW-0964">Secreted</keyword>
<evidence type="ECO:0000256" key="1">
    <source>
        <dbReference type="ARBA" id="ARBA00004613"/>
    </source>
</evidence>
<sequence length="274" mass="33045">MNLQIIFFLFLKFCNIKFTTEGKSKNKDFRKFSHYYEVPSYLHFPNITHNTRRILQQIIHNGILVDNWISITKPHQLYQSSNEPENVSKRMRFLVKMKNITLIDKNGFKINISKTILTSIQQWLIEESKCQVEYHWQELNETYWPRWVKKGLCVNIKSCSWPPGMSCSPNSYRKLSLLQWICAEDKSKEKYKDDKLLIKIARKIRRKRQNISNNSKFKSKKRWLRLPRKLEESQSNAIKIRLRLFKLSLYTEGFYCKWREVHYRVIQTCSCNCS</sequence>
<gene>
    <name evidence="7" type="primary">nlg3</name>
</gene>
<dbReference type="Gene3D" id="2.10.90.10">
    <property type="entry name" value="Cystine-knot cytokines"/>
    <property type="match status" value="1"/>
</dbReference>
<evidence type="ECO:0000256" key="2">
    <source>
        <dbReference type="ARBA" id="ARBA00007480"/>
    </source>
</evidence>
<comment type="similarity">
    <text evidence="2">Belongs to the noggin family.</text>
</comment>
<dbReference type="EMBL" id="FJ471485">
    <property type="protein sequence ID" value="ACO06228.1"/>
    <property type="molecule type" value="mRNA"/>
</dbReference>
<name>C1JAC3_SCHMD</name>
<dbReference type="OrthoDB" id="5950649at2759"/>
<dbReference type="GO" id="GO:0030514">
    <property type="term" value="P:negative regulation of BMP signaling pathway"/>
    <property type="evidence" value="ECO:0007669"/>
    <property type="project" value="InterPro"/>
</dbReference>
<dbReference type="InterPro" id="IPR008717">
    <property type="entry name" value="Noggin"/>
</dbReference>
<dbReference type="GO" id="GO:0009953">
    <property type="term" value="P:dorsal/ventral pattern formation"/>
    <property type="evidence" value="ECO:0007669"/>
    <property type="project" value="TreeGrafter"/>
</dbReference>
<organism evidence="7">
    <name type="scientific">Schmidtea mediterranea</name>
    <name type="common">Freshwater planarian flatworm</name>
    <dbReference type="NCBI Taxonomy" id="79327"/>
    <lineage>
        <taxon>Eukaryota</taxon>
        <taxon>Metazoa</taxon>
        <taxon>Spiralia</taxon>
        <taxon>Lophotrochozoa</taxon>
        <taxon>Platyhelminthes</taxon>
        <taxon>Rhabditophora</taxon>
        <taxon>Seriata</taxon>
        <taxon>Tricladida</taxon>
        <taxon>Continenticola</taxon>
        <taxon>Geoplanoidea</taxon>
        <taxon>Dugesiidae</taxon>
        <taxon>Schmidtea</taxon>
    </lineage>
</organism>
<proteinExistence type="evidence at transcript level"/>
<keyword evidence="5 6" id="KW-0732">Signal</keyword>
<dbReference type="Gene3D" id="1.10.287.520">
    <property type="entry name" value="Helix hairpin bin"/>
    <property type="match status" value="1"/>
</dbReference>
<reference evidence="7" key="1">
    <citation type="journal article" date="2009" name="Gene Expr. Patterns">
        <title>Expression pattern of the expanded noggin gene family in the planarian Schmidtea mediterranea.</title>
        <authorList>
            <person name="Molina M.D."/>
            <person name="Salo E."/>
            <person name="Cebria F."/>
        </authorList>
    </citation>
    <scope>NUCLEOTIDE SEQUENCE</scope>
</reference>
<dbReference type="GO" id="GO:0045596">
    <property type="term" value="P:negative regulation of cell differentiation"/>
    <property type="evidence" value="ECO:0007669"/>
    <property type="project" value="InterPro"/>
</dbReference>
<evidence type="ECO:0000256" key="4">
    <source>
        <dbReference type="ARBA" id="ARBA00022525"/>
    </source>
</evidence>
<dbReference type="PANTHER" id="PTHR10494:SF6">
    <property type="entry name" value="NOGGIN"/>
    <property type="match status" value="1"/>
</dbReference>